<feature type="compositionally biased region" description="Polar residues" evidence="2">
    <location>
        <begin position="10"/>
        <end position="19"/>
    </location>
</feature>
<feature type="domain" description="CCHC-type" evidence="4">
    <location>
        <begin position="55"/>
        <end position="69"/>
    </location>
</feature>
<name>A0A3N0YFH7_ANAGA</name>
<gene>
    <name evidence="5" type="ORF">DPX16_22918</name>
</gene>
<evidence type="ECO:0000256" key="2">
    <source>
        <dbReference type="SAM" id="MobiDB-lite"/>
    </source>
</evidence>
<accession>A0A3N0YFH7</accession>
<evidence type="ECO:0000256" key="1">
    <source>
        <dbReference type="PROSITE-ProRule" id="PRU00047"/>
    </source>
</evidence>
<keyword evidence="3" id="KW-0812">Transmembrane</keyword>
<feature type="region of interest" description="Disordered" evidence="2">
    <location>
        <begin position="1"/>
        <end position="35"/>
    </location>
</feature>
<evidence type="ECO:0000259" key="4">
    <source>
        <dbReference type="PROSITE" id="PS50158"/>
    </source>
</evidence>
<protein>
    <recommendedName>
        <fullName evidence="4">CCHC-type domain-containing protein</fullName>
    </recommendedName>
</protein>
<dbReference type="SUPFAM" id="SSF57756">
    <property type="entry name" value="Retrovirus zinc finger-like domains"/>
    <property type="match status" value="1"/>
</dbReference>
<evidence type="ECO:0000313" key="6">
    <source>
        <dbReference type="Proteomes" id="UP000281406"/>
    </source>
</evidence>
<reference evidence="5 6" key="1">
    <citation type="submission" date="2018-10" db="EMBL/GenBank/DDBJ databases">
        <title>Genome assembly for a Yunnan-Guizhou Plateau 3E fish, Anabarilius grahami (Regan), and its evolutionary and genetic applications.</title>
        <authorList>
            <person name="Jiang W."/>
        </authorList>
    </citation>
    <scope>NUCLEOTIDE SEQUENCE [LARGE SCALE GENOMIC DNA]</scope>
    <source>
        <strain evidence="5">AG-KIZ</strain>
        <tissue evidence="5">Muscle</tissue>
    </source>
</reference>
<keyword evidence="1" id="KW-0862">Zinc</keyword>
<comment type="caution">
    <text evidence="5">The sequence shown here is derived from an EMBL/GenBank/DDBJ whole genome shotgun (WGS) entry which is preliminary data.</text>
</comment>
<keyword evidence="1" id="KW-0863">Zinc-finger</keyword>
<sequence>MQSTLEEHQGQLQRTSSLHQPEFISPPEPVSEPMQLENNRLTFAERQRWLTQGLCLYCGASGHVRSTCPTRPPRPIVSAIIPSIKKMKPLSTIVVTVEDPLSHSVVCVCVCAVTLIVSCGLFSIIQPILCPVFHFPVCSLCELRLDFDLRGVLFLYLFFVGFFTCSPFALGIPTTICTWRLVKVPASSLPAAATVTILSAICV</sequence>
<feature type="transmembrane region" description="Helical" evidence="3">
    <location>
        <begin position="105"/>
        <end position="129"/>
    </location>
</feature>
<organism evidence="5 6">
    <name type="scientific">Anabarilius grahami</name>
    <name type="common">Kanglang fish</name>
    <name type="synonym">Barilius grahami</name>
    <dbReference type="NCBI Taxonomy" id="495550"/>
    <lineage>
        <taxon>Eukaryota</taxon>
        <taxon>Metazoa</taxon>
        <taxon>Chordata</taxon>
        <taxon>Craniata</taxon>
        <taxon>Vertebrata</taxon>
        <taxon>Euteleostomi</taxon>
        <taxon>Actinopterygii</taxon>
        <taxon>Neopterygii</taxon>
        <taxon>Teleostei</taxon>
        <taxon>Ostariophysi</taxon>
        <taxon>Cypriniformes</taxon>
        <taxon>Xenocyprididae</taxon>
        <taxon>Xenocypridinae</taxon>
        <taxon>Xenocypridinae incertae sedis</taxon>
        <taxon>Anabarilius</taxon>
    </lineage>
</organism>
<keyword evidence="6" id="KW-1185">Reference proteome</keyword>
<evidence type="ECO:0000256" key="3">
    <source>
        <dbReference type="SAM" id="Phobius"/>
    </source>
</evidence>
<dbReference type="GO" id="GO:0003676">
    <property type="term" value="F:nucleic acid binding"/>
    <property type="evidence" value="ECO:0007669"/>
    <property type="project" value="InterPro"/>
</dbReference>
<evidence type="ECO:0000313" key="5">
    <source>
        <dbReference type="EMBL" id="ROL44933.1"/>
    </source>
</evidence>
<feature type="transmembrane region" description="Helical" evidence="3">
    <location>
        <begin position="149"/>
        <end position="170"/>
    </location>
</feature>
<dbReference type="PROSITE" id="PS50158">
    <property type="entry name" value="ZF_CCHC"/>
    <property type="match status" value="1"/>
</dbReference>
<keyword evidence="3" id="KW-0472">Membrane</keyword>
<dbReference type="OrthoDB" id="3363185at2759"/>
<dbReference type="GO" id="GO:0008270">
    <property type="term" value="F:zinc ion binding"/>
    <property type="evidence" value="ECO:0007669"/>
    <property type="project" value="UniProtKB-KW"/>
</dbReference>
<keyword evidence="1" id="KW-0479">Metal-binding</keyword>
<dbReference type="AlphaFoldDB" id="A0A3N0YFH7"/>
<keyword evidence="3" id="KW-1133">Transmembrane helix</keyword>
<dbReference type="InterPro" id="IPR036875">
    <property type="entry name" value="Znf_CCHC_sf"/>
</dbReference>
<proteinExistence type="predicted"/>
<dbReference type="Proteomes" id="UP000281406">
    <property type="component" value="Unassembled WGS sequence"/>
</dbReference>
<dbReference type="EMBL" id="RJVU01042909">
    <property type="protein sequence ID" value="ROL44933.1"/>
    <property type="molecule type" value="Genomic_DNA"/>
</dbReference>
<dbReference type="InterPro" id="IPR001878">
    <property type="entry name" value="Znf_CCHC"/>
</dbReference>